<dbReference type="Proteomes" id="UP001143747">
    <property type="component" value="Unassembled WGS sequence"/>
</dbReference>
<sequence length="176" mass="20086">MNSERKYKFDWSMIGDLEIGRPNLGCRTRIEAYRLMQYTFRDVIELELGHEKTDQVFYDAGKLAGEEFYRHLIGDMPDLSTFVSKLQQVLKDMEIGILRVEEADSETGKFIMAVYEDLDCSGLPETGEGVCTYDEGLISGLMEQFTGIPYNVTEIDCWCTGDRTCRFTVDPAELSP</sequence>
<protein>
    <submittedName>
        <fullName evidence="2">4-vinyl reductase</fullName>
    </submittedName>
</protein>
<accession>A0A9Q4KTU3</accession>
<feature type="domain" description="4-vinyl reductase 4VR" evidence="1">
    <location>
        <begin position="109"/>
        <end position="171"/>
    </location>
</feature>
<proteinExistence type="predicted"/>
<dbReference type="InterPro" id="IPR024096">
    <property type="entry name" value="NO_sig/Golgi_transp_ligand-bd"/>
</dbReference>
<dbReference type="SUPFAM" id="SSF111126">
    <property type="entry name" value="Ligand-binding domain in the NO signalling and Golgi transport"/>
    <property type="match status" value="1"/>
</dbReference>
<organism evidence="2 3">
    <name type="scientific">Methanogenium marinum</name>
    <dbReference type="NCBI Taxonomy" id="348610"/>
    <lineage>
        <taxon>Archaea</taxon>
        <taxon>Methanobacteriati</taxon>
        <taxon>Methanobacteriota</taxon>
        <taxon>Stenosarchaea group</taxon>
        <taxon>Methanomicrobia</taxon>
        <taxon>Methanomicrobiales</taxon>
        <taxon>Methanomicrobiaceae</taxon>
        <taxon>Methanogenium</taxon>
    </lineage>
</organism>
<dbReference type="PANTHER" id="PTHR35090:SF2">
    <property type="entry name" value="ARSR FAMILY TRANSCRIPTIONAL REGULATOR"/>
    <property type="match status" value="1"/>
</dbReference>
<gene>
    <name evidence="2" type="ORF">L0665_05890</name>
</gene>
<name>A0A9Q4KTU3_9EURY</name>
<keyword evidence="3" id="KW-1185">Reference proteome</keyword>
<dbReference type="RefSeq" id="WP_274924774.1">
    <property type="nucleotide sequence ID" value="NZ_JAKELO010000002.1"/>
</dbReference>
<dbReference type="AlphaFoldDB" id="A0A9Q4KTU3"/>
<dbReference type="Gene3D" id="3.30.1380.20">
    <property type="entry name" value="Trafficking protein particle complex subunit 3"/>
    <property type="match status" value="1"/>
</dbReference>
<evidence type="ECO:0000313" key="2">
    <source>
        <dbReference type="EMBL" id="MDE4908138.1"/>
    </source>
</evidence>
<evidence type="ECO:0000313" key="3">
    <source>
        <dbReference type="Proteomes" id="UP001143747"/>
    </source>
</evidence>
<dbReference type="EMBL" id="JAKELO010000002">
    <property type="protein sequence ID" value="MDE4908138.1"/>
    <property type="molecule type" value="Genomic_DNA"/>
</dbReference>
<comment type="caution">
    <text evidence="2">The sequence shown here is derived from an EMBL/GenBank/DDBJ whole genome shotgun (WGS) entry which is preliminary data.</text>
</comment>
<dbReference type="SMART" id="SM00989">
    <property type="entry name" value="V4R"/>
    <property type="match status" value="1"/>
</dbReference>
<dbReference type="PANTHER" id="PTHR35090">
    <property type="entry name" value="DNA-DIRECTED RNA POLYMERASE SUBUNIT I"/>
    <property type="match status" value="1"/>
</dbReference>
<dbReference type="InterPro" id="IPR004096">
    <property type="entry name" value="V4R"/>
</dbReference>
<dbReference type="Pfam" id="PF02830">
    <property type="entry name" value="V4R"/>
    <property type="match status" value="1"/>
</dbReference>
<evidence type="ECO:0000259" key="1">
    <source>
        <dbReference type="SMART" id="SM00989"/>
    </source>
</evidence>
<reference evidence="2" key="1">
    <citation type="submission" date="2022-01" db="EMBL/GenBank/DDBJ databases">
        <title>Draft genome of Methanogenium marinum DSM 15558.</title>
        <authorList>
            <person name="Chen S.-C."/>
            <person name="You Y.-T."/>
        </authorList>
    </citation>
    <scope>NUCLEOTIDE SEQUENCE</scope>
    <source>
        <strain evidence="2">DSM 15558</strain>
    </source>
</reference>